<dbReference type="GO" id="GO:0005829">
    <property type="term" value="C:cytosol"/>
    <property type="evidence" value="ECO:0007669"/>
    <property type="project" value="TreeGrafter"/>
</dbReference>
<dbReference type="PANTHER" id="PTHR10000">
    <property type="entry name" value="PHOSPHOSERINE PHOSPHATASE"/>
    <property type="match status" value="1"/>
</dbReference>
<dbReference type="InterPro" id="IPR036412">
    <property type="entry name" value="HAD-like_sf"/>
</dbReference>
<dbReference type="SUPFAM" id="SSF56784">
    <property type="entry name" value="HAD-like"/>
    <property type="match status" value="1"/>
</dbReference>
<dbReference type="Gene3D" id="3.40.50.1000">
    <property type="entry name" value="HAD superfamily/HAD-like"/>
    <property type="match status" value="1"/>
</dbReference>
<proteinExistence type="predicted"/>
<evidence type="ECO:0000313" key="1">
    <source>
        <dbReference type="EMBL" id="SDL17749.1"/>
    </source>
</evidence>
<dbReference type="InterPro" id="IPR006379">
    <property type="entry name" value="HAD-SF_hydro_IIB"/>
</dbReference>
<keyword evidence="1" id="KW-0378">Hydrolase</keyword>
<dbReference type="PANTHER" id="PTHR10000:SF8">
    <property type="entry name" value="HAD SUPERFAMILY HYDROLASE-LIKE, TYPE 3"/>
    <property type="match status" value="1"/>
</dbReference>
<dbReference type="EMBL" id="FNGP01000001">
    <property type="protein sequence ID" value="SDL17749.1"/>
    <property type="molecule type" value="Genomic_DNA"/>
</dbReference>
<gene>
    <name evidence="1" type="ORF">SAMN04488242_0599</name>
</gene>
<evidence type="ECO:0000313" key="2">
    <source>
        <dbReference type="Proteomes" id="UP000199475"/>
    </source>
</evidence>
<organism evidence="1 2">
    <name type="scientific">Tessaracoccus oleiagri</name>
    <dbReference type="NCBI Taxonomy" id="686624"/>
    <lineage>
        <taxon>Bacteria</taxon>
        <taxon>Bacillati</taxon>
        <taxon>Actinomycetota</taxon>
        <taxon>Actinomycetes</taxon>
        <taxon>Propionibacteriales</taxon>
        <taxon>Propionibacteriaceae</taxon>
        <taxon>Tessaracoccus</taxon>
    </lineage>
</organism>
<dbReference type="NCBIfam" id="TIGR01484">
    <property type="entry name" value="HAD-SF-IIB"/>
    <property type="match status" value="1"/>
</dbReference>
<dbReference type="OrthoDB" id="3180855at2"/>
<dbReference type="InterPro" id="IPR023214">
    <property type="entry name" value="HAD_sf"/>
</dbReference>
<dbReference type="AlphaFoldDB" id="A0A1G9HXS0"/>
<accession>A0A1G9HXS0</accession>
<dbReference type="Proteomes" id="UP000199475">
    <property type="component" value="Unassembled WGS sequence"/>
</dbReference>
<dbReference type="Gene3D" id="3.30.1240.10">
    <property type="match status" value="1"/>
</dbReference>
<protein>
    <submittedName>
        <fullName evidence="1">Haloacid dehalogenase-like hydrolase</fullName>
    </submittedName>
</protein>
<sequence length="290" mass="31129">MTAIGSWPRLDGVTYQVALLDVDGTLRHKDRWNDGALELIDDLHSAGVRVALCSGRTTGSMVDLVREVPHVDYLASSSGATALRRTADGWEVLGHRPLPVEAVAGALESARARGFEVWAFTDREWLVAEETDWALTEASYIGDTPRVADLAAHAGRIGKVLYLLQDPTHAEVVKGFSQWPGTEIVKSGEHYIDLVSTQAHTAKGGDLILEALGVDWDRVIAIGDGENDRGMLSLAGLAVCVTPMTADNLDPDDGTRVRRNAADTAQARDIVAEYLDAAGRKLTAAADPLP</sequence>
<name>A0A1G9HXS0_9ACTN</name>
<keyword evidence="2" id="KW-1185">Reference proteome</keyword>
<reference evidence="1 2" key="1">
    <citation type="submission" date="2016-10" db="EMBL/GenBank/DDBJ databases">
        <authorList>
            <person name="de Groot N.N."/>
        </authorList>
    </citation>
    <scope>NUCLEOTIDE SEQUENCE [LARGE SCALE GENOMIC DNA]</scope>
    <source>
        <strain evidence="1 2">CGMCC 1.9159</strain>
    </source>
</reference>
<dbReference type="GO" id="GO:0016791">
    <property type="term" value="F:phosphatase activity"/>
    <property type="evidence" value="ECO:0007669"/>
    <property type="project" value="TreeGrafter"/>
</dbReference>
<dbReference type="GO" id="GO:0000287">
    <property type="term" value="F:magnesium ion binding"/>
    <property type="evidence" value="ECO:0007669"/>
    <property type="project" value="TreeGrafter"/>
</dbReference>
<dbReference type="STRING" id="686624.SAMN04488242_0599"/>
<dbReference type="Pfam" id="PF08282">
    <property type="entry name" value="Hydrolase_3"/>
    <property type="match status" value="1"/>
</dbReference>